<dbReference type="GO" id="GO:0030170">
    <property type="term" value="F:pyridoxal phosphate binding"/>
    <property type="evidence" value="ECO:0007669"/>
    <property type="project" value="InterPro"/>
</dbReference>
<reference evidence="4" key="1">
    <citation type="submission" date="2007-04" db="EMBL/GenBank/DDBJ databases">
        <authorList>
            <consortium name="The Broad Institute Genome Sequencing Platform"/>
            <person name="Birren B."/>
            <person name="Lander E."/>
            <person name="Galagan J."/>
            <person name="Nusbaum C."/>
            <person name="Devon K."/>
            <person name="Ma L.-J."/>
            <person name="Jaffe D."/>
            <person name="Butler J."/>
            <person name="Alvarez P."/>
            <person name="Gnerre S."/>
            <person name="Grabherr M."/>
            <person name="Kleber M."/>
            <person name="Mauceli E."/>
            <person name="Brockman W."/>
            <person name="MacCallum I.A."/>
            <person name="Young S."/>
            <person name="LaButti K."/>
            <person name="DeCaprio D."/>
            <person name="Crawford M."/>
            <person name="Koehrsen M."/>
            <person name="Engels R."/>
            <person name="Montgomery P."/>
            <person name="Pearson M."/>
            <person name="Howarth C."/>
            <person name="Larson L."/>
            <person name="White J."/>
            <person name="O'Leary S."/>
            <person name="Kodira C."/>
            <person name="Zeng Q."/>
            <person name="Yandava C."/>
            <person name="Alvarado L."/>
            <person name="Kistler C."/>
            <person name="Shim W.-B."/>
            <person name="Kang S."/>
            <person name="Woloshuk C."/>
        </authorList>
    </citation>
    <scope>NUCLEOTIDE SEQUENCE</scope>
    <source>
        <strain evidence="4">4287</strain>
    </source>
</reference>
<dbReference type="KEGG" id="fox:FOXG_16683"/>
<keyword evidence="2" id="KW-0663">Pyridoxal phosphate</keyword>
<dbReference type="EMBL" id="DS231733">
    <property type="protein sequence ID" value="KNB19482.1"/>
    <property type="molecule type" value="Genomic_DNA"/>
</dbReference>
<dbReference type="GeneID" id="28957523"/>
<dbReference type="InterPro" id="IPR015422">
    <property type="entry name" value="PyrdxlP-dep_Trfase_small"/>
</dbReference>
<evidence type="ECO:0000256" key="2">
    <source>
        <dbReference type="ARBA" id="ARBA00022898"/>
    </source>
</evidence>
<dbReference type="InterPro" id="IPR005814">
    <property type="entry name" value="Aminotrans_3"/>
</dbReference>
<dbReference type="Gene3D" id="3.90.1150.10">
    <property type="entry name" value="Aspartate Aminotransferase, domain 1"/>
    <property type="match status" value="1"/>
</dbReference>
<dbReference type="InterPro" id="IPR015424">
    <property type="entry name" value="PyrdxlP-dep_Trfase"/>
</dbReference>
<evidence type="ECO:0000313" key="5">
    <source>
        <dbReference type="Proteomes" id="UP000009097"/>
    </source>
</evidence>
<dbReference type="Pfam" id="PF00202">
    <property type="entry name" value="Aminotran_3"/>
    <property type="match status" value="1"/>
</dbReference>
<gene>
    <name evidence="3" type="ORF">FOXG_16683</name>
    <name evidence="4" type="ORF">FOXG_16746</name>
</gene>
<dbReference type="OrthoDB" id="10261433at2759"/>
<dbReference type="PANTHER" id="PTHR43094">
    <property type="entry name" value="AMINOTRANSFERASE"/>
    <property type="match status" value="1"/>
</dbReference>
<sequence length="282" mass="31029">MLKDVEGKEYLDAMAGIAVAHLGHGRKDLAQVAYEQMSKLEVSSNQRNLTSTNAIKVCERLSGLAAQAFQEKMTGSRVYLTAGGGEGIEAAYHLALRYWNKSGPLGSSLGGGYRKQKLISFRNCYRGSTFIPASMKPEFSDYGWKRWMEGESENVCKSSPHELFMDKKKMKPGENVGQGAARQLEEAIIGEGPETVAAFVFEPAQGDGGAVDMHREFFPLAQEIFKRHGVSMIADEIMAFAKTGHWFGMELYGVCPDIMVISKGLTSGYLPMGAVIYTNELW</sequence>
<dbReference type="VEuPathDB" id="FungiDB:FOXG_16683"/>
<protein>
    <submittedName>
        <fullName evidence="4">Uncharacterized protein</fullName>
    </submittedName>
</protein>
<dbReference type="RefSeq" id="XP_018257527.1">
    <property type="nucleotide sequence ID" value="XM_018396763.1"/>
</dbReference>
<dbReference type="GO" id="GO:0008483">
    <property type="term" value="F:transaminase activity"/>
    <property type="evidence" value="ECO:0007669"/>
    <property type="project" value="InterPro"/>
</dbReference>
<proteinExistence type="inferred from homology"/>
<evidence type="ECO:0000313" key="3">
    <source>
        <dbReference type="EMBL" id="KNB19397.1"/>
    </source>
</evidence>
<dbReference type="InterPro" id="IPR015421">
    <property type="entry name" value="PyrdxlP-dep_Trfase_major"/>
</dbReference>
<evidence type="ECO:0000313" key="4">
    <source>
        <dbReference type="EMBL" id="KNB19482.1"/>
    </source>
</evidence>
<dbReference type="VEuPathDB" id="FungiDB:FOXG_16746"/>
<dbReference type="AlphaFoldDB" id="A0A0J9WVG3"/>
<dbReference type="Proteomes" id="UP000009097">
    <property type="component" value="Unassembled WGS sequence"/>
</dbReference>
<dbReference type="EMBL" id="DS231732">
    <property type="protein sequence ID" value="KNB19397.1"/>
    <property type="molecule type" value="Genomic_DNA"/>
</dbReference>
<dbReference type="GeneID" id="28957578"/>
<evidence type="ECO:0000256" key="1">
    <source>
        <dbReference type="ARBA" id="ARBA00008954"/>
    </source>
</evidence>
<dbReference type="PANTHER" id="PTHR43094:SF1">
    <property type="entry name" value="AMINOTRANSFERASE CLASS-III"/>
    <property type="match status" value="1"/>
</dbReference>
<accession>A0A0J9WVG3</accession>
<name>A0A0J9WVG3_FUSO4</name>
<reference evidence="4" key="2">
    <citation type="journal article" date="2010" name="Nature">
        <title>Comparative genomics reveals mobile pathogenicity chromosomes in Fusarium.</title>
        <authorList>
            <person name="Ma L.J."/>
            <person name="van der Does H.C."/>
            <person name="Borkovich K.A."/>
            <person name="Coleman J.J."/>
            <person name="Daboussi M.J."/>
            <person name="Di Pietro A."/>
            <person name="Dufresne M."/>
            <person name="Freitag M."/>
            <person name="Grabherr M."/>
            <person name="Henrissat B."/>
            <person name="Houterman P.M."/>
            <person name="Kang S."/>
            <person name="Shim W.B."/>
            <person name="Woloshuk C."/>
            <person name="Xie X."/>
            <person name="Xu J.R."/>
            <person name="Antoniw J."/>
            <person name="Baker S.E."/>
            <person name="Bluhm B.H."/>
            <person name="Breakspear A."/>
            <person name="Brown D.W."/>
            <person name="Butchko R.A."/>
            <person name="Chapman S."/>
            <person name="Coulson R."/>
            <person name="Coutinho P.M."/>
            <person name="Danchin E.G."/>
            <person name="Diener A."/>
            <person name="Gale L.R."/>
            <person name="Gardiner D.M."/>
            <person name="Goff S."/>
            <person name="Hammond-Kosack K.E."/>
            <person name="Hilburn K."/>
            <person name="Hua-Van A."/>
            <person name="Jonkers W."/>
            <person name="Kazan K."/>
            <person name="Kodira C.D."/>
            <person name="Koehrsen M."/>
            <person name="Kumar L."/>
            <person name="Lee Y.H."/>
            <person name="Li L."/>
            <person name="Manners J.M."/>
            <person name="Miranda-Saavedra D."/>
            <person name="Mukherjee M."/>
            <person name="Park G."/>
            <person name="Park J."/>
            <person name="Park S.Y."/>
            <person name="Proctor R.H."/>
            <person name="Regev A."/>
            <person name="Ruiz-Roldan M.C."/>
            <person name="Sain D."/>
            <person name="Sakthikumar S."/>
            <person name="Sykes S."/>
            <person name="Schwartz D.C."/>
            <person name="Turgeon B.G."/>
            <person name="Wapinski I."/>
            <person name="Yoder O."/>
            <person name="Young S."/>
            <person name="Zeng Q."/>
            <person name="Zhou S."/>
            <person name="Galagan J."/>
            <person name="Cuomo C.A."/>
            <person name="Kistler H.C."/>
            <person name="Rep M."/>
        </authorList>
    </citation>
    <scope>NUCLEOTIDE SEQUENCE [LARGE SCALE GENOMIC DNA]</scope>
    <source>
        <strain evidence="4">4287</strain>
    </source>
</reference>
<dbReference type="KEGG" id="fox:FOXG_16746"/>
<dbReference type="RefSeq" id="XP_018257442.1">
    <property type="nucleotide sequence ID" value="XM_018396707.1"/>
</dbReference>
<comment type="similarity">
    <text evidence="1">Belongs to the class-III pyridoxal-phosphate-dependent aminotransferase family.</text>
</comment>
<dbReference type="Gene3D" id="3.40.640.10">
    <property type="entry name" value="Type I PLP-dependent aspartate aminotransferase-like (Major domain)"/>
    <property type="match status" value="1"/>
</dbReference>
<organism evidence="4 5">
    <name type="scientific">Fusarium oxysporum f. sp. lycopersici (strain 4287 / CBS 123668 / FGSC 9935 / NRRL 34936)</name>
    <name type="common">Fusarium vascular wilt of tomato</name>
    <dbReference type="NCBI Taxonomy" id="426428"/>
    <lineage>
        <taxon>Eukaryota</taxon>
        <taxon>Fungi</taxon>
        <taxon>Dikarya</taxon>
        <taxon>Ascomycota</taxon>
        <taxon>Pezizomycotina</taxon>
        <taxon>Sordariomycetes</taxon>
        <taxon>Hypocreomycetidae</taxon>
        <taxon>Hypocreales</taxon>
        <taxon>Nectriaceae</taxon>
        <taxon>Fusarium</taxon>
        <taxon>Fusarium oxysporum species complex</taxon>
    </lineage>
</organism>
<dbReference type="SUPFAM" id="SSF53383">
    <property type="entry name" value="PLP-dependent transferases"/>
    <property type="match status" value="1"/>
</dbReference>